<dbReference type="EMBL" id="FRCT01000012">
    <property type="protein sequence ID" value="SHM74288.1"/>
    <property type="molecule type" value="Genomic_DNA"/>
</dbReference>
<evidence type="ECO:0000313" key="2">
    <source>
        <dbReference type="EMBL" id="SHM74288.1"/>
    </source>
</evidence>
<accession>A0A1M7L8P9</accession>
<sequence length="100" mass="11322">MKNVLKKIAATALAFTLLGTGSAITTSSKSKNTFTATAASCKHNCRRYSHHIDKGETHYTYGWFANSLICTGCYTDYTEYIYCSGCNNFLYTRNYTLRNW</sequence>
<keyword evidence="1" id="KW-0732">Signal</keyword>
<evidence type="ECO:0000313" key="3">
    <source>
        <dbReference type="Proteomes" id="UP000184394"/>
    </source>
</evidence>
<feature type="signal peptide" evidence="1">
    <location>
        <begin position="1"/>
        <end position="25"/>
    </location>
</feature>
<reference evidence="2 3" key="1">
    <citation type="submission" date="2016-11" db="EMBL/GenBank/DDBJ databases">
        <authorList>
            <person name="Jaros S."/>
            <person name="Januszkiewicz K."/>
            <person name="Wedrychowicz H."/>
        </authorList>
    </citation>
    <scope>NUCLEOTIDE SEQUENCE [LARGE SCALE GENOMIC DNA]</scope>
    <source>
        <strain evidence="2 3">Y1</strain>
    </source>
</reference>
<proteinExistence type="predicted"/>
<name>A0A1M7L8P9_RUMFL</name>
<feature type="chain" id="PRO_5038664479" evidence="1">
    <location>
        <begin position="26"/>
        <end position="100"/>
    </location>
</feature>
<evidence type="ECO:0000256" key="1">
    <source>
        <dbReference type="SAM" id="SignalP"/>
    </source>
</evidence>
<dbReference type="AlphaFoldDB" id="A0A1M7L8P9"/>
<protein>
    <submittedName>
        <fullName evidence="2">Uncharacterized protein</fullName>
    </submittedName>
</protein>
<dbReference type="Proteomes" id="UP000184394">
    <property type="component" value="Unassembled WGS sequence"/>
</dbReference>
<gene>
    <name evidence="2" type="ORF">SAMN04487860_11239</name>
</gene>
<organism evidence="2 3">
    <name type="scientific">Ruminococcus flavefaciens</name>
    <dbReference type="NCBI Taxonomy" id="1265"/>
    <lineage>
        <taxon>Bacteria</taxon>
        <taxon>Bacillati</taxon>
        <taxon>Bacillota</taxon>
        <taxon>Clostridia</taxon>
        <taxon>Eubacteriales</taxon>
        <taxon>Oscillospiraceae</taxon>
        <taxon>Ruminococcus</taxon>
    </lineage>
</organism>